<dbReference type="Gene3D" id="2.40.128.20">
    <property type="match status" value="1"/>
</dbReference>
<reference evidence="1 4" key="2">
    <citation type="submission" date="2019-07" db="EMBL/GenBank/DDBJ databases">
        <title>Whole genome shotgun sequence of Lactobacillus siliginis NBRC 101315.</title>
        <authorList>
            <person name="Hosoyama A."/>
            <person name="Uohara A."/>
            <person name="Ohji S."/>
            <person name="Ichikawa N."/>
        </authorList>
    </citation>
    <scope>NUCLEOTIDE SEQUENCE [LARGE SCALE GENOMIC DNA]</scope>
    <source>
        <strain evidence="1 4">NBRC 101315</strain>
    </source>
</reference>
<evidence type="ECO:0000313" key="3">
    <source>
        <dbReference type="Proteomes" id="UP000051139"/>
    </source>
</evidence>
<evidence type="ECO:0000313" key="1">
    <source>
        <dbReference type="EMBL" id="GEK29163.1"/>
    </source>
</evidence>
<dbReference type="EMBL" id="JQCB01000006">
    <property type="protein sequence ID" value="KRN95973.1"/>
    <property type="molecule type" value="Genomic_DNA"/>
</dbReference>
<protein>
    <recommendedName>
        <fullName evidence="5">DUF1934 domain-containing protein</fullName>
    </recommendedName>
</protein>
<dbReference type="Pfam" id="PF09148">
    <property type="entry name" value="DUF1934"/>
    <property type="match status" value="1"/>
</dbReference>
<dbReference type="Proteomes" id="UP000051139">
    <property type="component" value="Unassembled WGS sequence"/>
</dbReference>
<organism evidence="2 3">
    <name type="scientific">Furfurilactobacillus siliginis</name>
    <dbReference type="NCBI Taxonomy" id="348151"/>
    <lineage>
        <taxon>Bacteria</taxon>
        <taxon>Bacillati</taxon>
        <taxon>Bacillota</taxon>
        <taxon>Bacilli</taxon>
        <taxon>Lactobacillales</taxon>
        <taxon>Lactobacillaceae</taxon>
        <taxon>Furfurilactobacillus</taxon>
    </lineage>
</organism>
<dbReference type="InterPro" id="IPR015231">
    <property type="entry name" value="DUF1934"/>
</dbReference>
<evidence type="ECO:0000313" key="4">
    <source>
        <dbReference type="Proteomes" id="UP000321429"/>
    </source>
</evidence>
<dbReference type="SUPFAM" id="SSF50814">
    <property type="entry name" value="Lipocalins"/>
    <property type="match status" value="1"/>
</dbReference>
<dbReference type="InterPro" id="IPR012674">
    <property type="entry name" value="Calycin"/>
</dbReference>
<proteinExistence type="predicted"/>
<keyword evidence="3" id="KW-1185">Reference proteome</keyword>
<accession>A0A0R2L836</accession>
<dbReference type="STRING" id="348151.IV55_GL001644"/>
<gene>
    <name evidence="2" type="ORF">IV55_GL001644</name>
    <name evidence="1" type="ORF">LSI01_14740</name>
</gene>
<dbReference type="PATRIC" id="fig|348151.3.peg.1696"/>
<dbReference type="EMBL" id="BJUD01000035">
    <property type="protein sequence ID" value="GEK29163.1"/>
    <property type="molecule type" value="Genomic_DNA"/>
</dbReference>
<dbReference type="OrthoDB" id="2151645at2"/>
<sequence length="143" mass="16041">MAQRFEQPVTVQLQTNITQDGETEQFDFNLPGRLVVINGTVYLRYVETDDGVESPVTFKLNREDDVVLTRGGANDLRMHFLEGKAVTTNYRTPYGMMSVEVATAEVSARISEDLSTGRIAVDYQLLAGEQLIGDYQIRLQFTA</sequence>
<name>A0A0R2L836_9LACO</name>
<reference evidence="2 3" key="1">
    <citation type="journal article" date="2015" name="Genome Announc.">
        <title>Expanding the biotechnology potential of lactobacilli through comparative genomics of 213 strains and associated genera.</title>
        <authorList>
            <person name="Sun Z."/>
            <person name="Harris H.M."/>
            <person name="McCann A."/>
            <person name="Guo C."/>
            <person name="Argimon S."/>
            <person name="Zhang W."/>
            <person name="Yang X."/>
            <person name="Jeffery I.B."/>
            <person name="Cooney J.C."/>
            <person name="Kagawa T.F."/>
            <person name="Liu W."/>
            <person name="Song Y."/>
            <person name="Salvetti E."/>
            <person name="Wrobel A."/>
            <person name="Rasinkangas P."/>
            <person name="Parkhill J."/>
            <person name="Rea M.C."/>
            <person name="O'Sullivan O."/>
            <person name="Ritari J."/>
            <person name="Douillard F.P."/>
            <person name="Paul Ross R."/>
            <person name="Yang R."/>
            <person name="Briner A.E."/>
            <person name="Felis G.E."/>
            <person name="de Vos W.M."/>
            <person name="Barrangou R."/>
            <person name="Klaenhammer T.R."/>
            <person name="Caufield P.W."/>
            <person name="Cui Y."/>
            <person name="Zhang H."/>
            <person name="O'Toole P.W."/>
        </authorList>
    </citation>
    <scope>NUCLEOTIDE SEQUENCE [LARGE SCALE GENOMIC DNA]</scope>
    <source>
        <strain evidence="2 3">DSM 22696</strain>
    </source>
</reference>
<dbReference type="Proteomes" id="UP000321429">
    <property type="component" value="Unassembled WGS sequence"/>
</dbReference>
<dbReference type="AlphaFoldDB" id="A0A0R2L836"/>
<comment type="caution">
    <text evidence="2">The sequence shown here is derived from an EMBL/GenBank/DDBJ whole genome shotgun (WGS) entry which is preliminary data.</text>
</comment>
<evidence type="ECO:0000313" key="2">
    <source>
        <dbReference type="EMBL" id="KRN95973.1"/>
    </source>
</evidence>
<dbReference type="RefSeq" id="WP_057810138.1">
    <property type="nucleotide sequence ID" value="NZ_BJUD01000035.1"/>
</dbReference>
<evidence type="ECO:0008006" key="5">
    <source>
        <dbReference type="Google" id="ProtNLM"/>
    </source>
</evidence>